<dbReference type="EMBL" id="CP049865">
    <property type="protein sequence ID" value="QIK72889.1"/>
    <property type="molecule type" value="Genomic_DNA"/>
</dbReference>
<accession>A0A6G7Y849</accession>
<dbReference type="KEGG" id="prv:G7070_12210"/>
<dbReference type="SUPFAM" id="SSF46785">
    <property type="entry name" value="Winged helix' DNA-binding domain"/>
    <property type="match status" value="1"/>
</dbReference>
<evidence type="ECO:0000313" key="2">
    <source>
        <dbReference type="Proteomes" id="UP000501058"/>
    </source>
</evidence>
<dbReference type="Pfam" id="PF12840">
    <property type="entry name" value="HTH_20"/>
    <property type="match status" value="1"/>
</dbReference>
<sequence>MSAAEADADAVLASPVRRAILAALDGLPSLAPAGQPTRSGGLTAADLGGRLGLHVTTVRFHLDRLAGAGLVTSRDERAGVGRPRKRWLVPTQTDAEPDGYRLLAAVLADAMASGDAPSAEEAGRRWAVEHAVDLVGADEVARAALTPGAWLGKVGVVVDVLDRWGYAPTVTVEDEGRSATVCLNHCPLLELARANPAIACGVHRGVIAGTLEALHEPRSRVELEAFVGPDLCIAHIARPDPLRAAPSTNAASPERL</sequence>
<dbReference type="InterPro" id="IPR036390">
    <property type="entry name" value="WH_DNA-bd_sf"/>
</dbReference>
<organism evidence="1 2">
    <name type="scientific">Propioniciclava coleopterorum</name>
    <dbReference type="NCBI Taxonomy" id="2714937"/>
    <lineage>
        <taxon>Bacteria</taxon>
        <taxon>Bacillati</taxon>
        <taxon>Actinomycetota</taxon>
        <taxon>Actinomycetes</taxon>
        <taxon>Propionibacteriales</taxon>
        <taxon>Propionibacteriaceae</taxon>
        <taxon>Propioniciclava</taxon>
    </lineage>
</organism>
<reference evidence="1 2" key="1">
    <citation type="submission" date="2020-03" db="EMBL/GenBank/DDBJ databases">
        <title>Propioniciclava sp. nov., isolated from Hydrophilus acuminatus.</title>
        <authorList>
            <person name="Hyun D.-W."/>
            <person name="Bae J.-W."/>
        </authorList>
    </citation>
    <scope>NUCLEOTIDE SEQUENCE [LARGE SCALE GENOMIC DNA]</scope>
    <source>
        <strain evidence="1 2">HDW11</strain>
    </source>
</reference>
<protein>
    <submittedName>
        <fullName evidence="1">Helix-turn-helix domain-containing protein</fullName>
    </submittedName>
</protein>
<dbReference type="InterPro" id="IPR036388">
    <property type="entry name" value="WH-like_DNA-bd_sf"/>
</dbReference>
<dbReference type="RefSeq" id="WP_166233962.1">
    <property type="nucleotide sequence ID" value="NZ_CP049865.1"/>
</dbReference>
<keyword evidence="2" id="KW-1185">Reference proteome</keyword>
<dbReference type="Proteomes" id="UP000501058">
    <property type="component" value="Chromosome"/>
</dbReference>
<dbReference type="AlphaFoldDB" id="A0A6G7Y849"/>
<name>A0A6G7Y849_9ACTN</name>
<dbReference type="CDD" id="cd00090">
    <property type="entry name" value="HTH_ARSR"/>
    <property type="match status" value="1"/>
</dbReference>
<dbReference type="InterPro" id="IPR011991">
    <property type="entry name" value="ArsR-like_HTH"/>
</dbReference>
<evidence type="ECO:0000313" key="1">
    <source>
        <dbReference type="EMBL" id="QIK72889.1"/>
    </source>
</evidence>
<gene>
    <name evidence="1" type="ORF">G7070_12210</name>
</gene>
<dbReference type="Gene3D" id="1.10.10.10">
    <property type="entry name" value="Winged helix-like DNA-binding domain superfamily/Winged helix DNA-binding domain"/>
    <property type="match status" value="1"/>
</dbReference>
<proteinExistence type="predicted"/>